<sequence length="72" mass="8282">MWLSHSNTATTVFEMPRDPMDLEPAGSSSDSEDDADDDDDDDNKRDSSWKSARDRKETCTRRATTILWQCHM</sequence>
<organism evidence="2 3">
    <name type="scientific">Lithocarpus litseifolius</name>
    <dbReference type="NCBI Taxonomy" id="425828"/>
    <lineage>
        <taxon>Eukaryota</taxon>
        <taxon>Viridiplantae</taxon>
        <taxon>Streptophyta</taxon>
        <taxon>Embryophyta</taxon>
        <taxon>Tracheophyta</taxon>
        <taxon>Spermatophyta</taxon>
        <taxon>Magnoliopsida</taxon>
        <taxon>eudicotyledons</taxon>
        <taxon>Gunneridae</taxon>
        <taxon>Pentapetalae</taxon>
        <taxon>rosids</taxon>
        <taxon>fabids</taxon>
        <taxon>Fagales</taxon>
        <taxon>Fagaceae</taxon>
        <taxon>Lithocarpus</taxon>
    </lineage>
</organism>
<feature type="compositionally biased region" description="Basic and acidic residues" evidence="1">
    <location>
        <begin position="42"/>
        <end position="59"/>
    </location>
</feature>
<feature type="compositionally biased region" description="Acidic residues" evidence="1">
    <location>
        <begin position="30"/>
        <end position="41"/>
    </location>
</feature>
<accession>A0AAW2DW01</accession>
<dbReference type="EMBL" id="JAZDWU010000001">
    <property type="protein sequence ID" value="KAL0014576.1"/>
    <property type="molecule type" value="Genomic_DNA"/>
</dbReference>
<proteinExistence type="predicted"/>
<keyword evidence="3" id="KW-1185">Reference proteome</keyword>
<feature type="region of interest" description="Disordered" evidence="1">
    <location>
        <begin position="1"/>
        <end position="59"/>
    </location>
</feature>
<name>A0AAW2DW01_9ROSI</name>
<protein>
    <submittedName>
        <fullName evidence="2">Uncharacterized protein</fullName>
    </submittedName>
</protein>
<feature type="compositionally biased region" description="Polar residues" evidence="1">
    <location>
        <begin position="1"/>
        <end position="11"/>
    </location>
</feature>
<evidence type="ECO:0000256" key="1">
    <source>
        <dbReference type="SAM" id="MobiDB-lite"/>
    </source>
</evidence>
<reference evidence="2 3" key="1">
    <citation type="submission" date="2024-01" db="EMBL/GenBank/DDBJ databases">
        <title>A telomere-to-telomere, gap-free genome of sweet tea (Lithocarpus litseifolius).</title>
        <authorList>
            <person name="Zhou J."/>
        </authorList>
    </citation>
    <scope>NUCLEOTIDE SEQUENCE [LARGE SCALE GENOMIC DNA]</scope>
    <source>
        <strain evidence="2">Zhou-2022a</strain>
        <tissue evidence="2">Leaf</tissue>
    </source>
</reference>
<dbReference type="AlphaFoldDB" id="A0AAW2DW01"/>
<comment type="caution">
    <text evidence="2">The sequence shown here is derived from an EMBL/GenBank/DDBJ whole genome shotgun (WGS) entry which is preliminary data.</text>
</comment>
<dbReference type="Proteomes" id="UP001459277">
    <property type="component" value="Unassembled WGS sequence"/>
</dbReference>
<gene>
    <name evidence="2" type="ORF">SO802_001645</name>
</gene>
<evidence type="ECO:0000313" key="3">
    <source>
        <dbReference type="Proteomes" id="UP001459277"/>
    </source>
</evidence>
<evidence type="ECO:0000313" key="2">
    <source>
        <dbReference type="EMBL" id="KAL0014576.1"/>
    </source>
</evidence>